<feature type="domain" description="UspA" evidence="2">
    <location>
        <begin position="164"/>
        <end position="310"/>
    </location>
</feature>
<dbReference type="STRING" id="1121391.SAMN02745206_01891"/>
<proteinExistence type="inferred from homology"/>
<organism evidence="3 4">
    <name type="scientific">Desulfacinum infernum DSM 9756</name>
    <dbReference type="NCBI Taxonomy" id="1121391"/>
    <lineage>
        <taxon>Bacteria</taxon>
        <taxon>Pseudomonadati</taxon>
        <taxon>Thermodesulfobacteriota</taxon>
        <taxon>Syntrophobacteria</taxon>
        <taxon>Syntrophobacterales</taxon>
        <taxon>Syntrophobacteraceae</taxon>
        <taxon>Desulfacinum</taxon>
    </lineage>
</organism>
<gene>
    <name evidence="3" type="ORF">SAMN02745206_01891</name>
</gene>
<dbReference type="Proteomes" id="UP000184076">
    <property type="component" value="Unassembled WGS sequence"/>
</dbReference>
<dbReference type="PANTHER" id="PTHR46268">
    <property type="entry name" value="STRESS RESPONSE PROTEIN NHAX"/>
    <property type="match status" value="1"/>
</dbReference>
<dbReference type="SUPFAM" id="SSF52402">
    <property type="entry name" value="Adenine nucleotide alpha hydrolases-like"/>
    <property type="match status" value="2"/>
</dbReference>
<dbReference type="InterPro" id="IPR006016">
    <property type="entry name" value="UspA"/>
</dbReference>
<evidence type="ECO:0000313" key="3">
    <source>
        <dbReference type="EMBL" id="SHF39996.1"/>
    </source>
</evidence>
<sequence length="318" mass="35016">MEKKRILAAVDGSPWSHLVVQYVAQMVDTGILEIVLFHVSSPIPESFWDLERNPAFRSRLAPVAAWEMAQKKAVEDFMEAATASLKRAGVPEEAVRVVIKQREVGIARDIAFEAHKGYDAVVVGRRGVSDVKDLILGSVATKLLGRVVDVPLWIVGETVSPDGVLVAMDASDEALKAVGFTASMVGRKPRRVLLLHVIRGMDPGAQSVLRFFAPEEQRDWLKKSEEELERVVAHMDAVFERAFTVLEAEGVPRHLIETKVITGATSRAGAIVQEARAGNYGTVVVGRRGLSRVEEFFMGRVSNKVVQLAKDRTVWVVN</sequence>
<dbReference type="RefSeq" id="WP_073038745.1">
    <property type="nucleotide sequence ID" value="NZ_FQVB01000017.1"/>
</dbReference>
<dbReference type="InterPro" id="IPR014729">
    <property type="entry name" value="Rossmann-like_a/b/a_fold"/>
</dbReference>
<dbReference type="AlphaFoldDB" id="A0A1M5BC84"/>
<dbReference type="CDD" id="cd00293">
    <property type="entry name" value="USP-like"/>
    <property type="match status" value="2"/>
</dbReference>
<evidence type="ECO:0000256" key="1">
    <source>
        <dbReference type="ARBA" id="ARBA00008791"/>
    </source>
</evidence>
<keyword evidence="4" id="KW-1185">Reference proteome</keyword>
<feature type="domain" description="UspA" evidence="2">
    <location>
        <begin position="4"/>
        <end position="155"/>
    </location>
</feature>
<dbReference type="EMBL" id="FQVB01000017">
    <property type="protein sequence ID" value="SHF39996.1"/>
    <property type="molecule type" value="Genomic_DNA"/>
</dbReference>
<protein>
    <submittedName>
        <fullName evidence="3">Nucleotide-binding universal stress protein, UspA family</fullName>
    </submittedName>
</protein>
<accession>A0A1M5BC84</accession>
<dbReference type="Pfam" id="PF00582">
    <property type="entry name" value="Usp"/>
    <property type="match status" value="2"/>
</dbReference>
<dbReference type="Gene3D" id="3.40.50.620">
    <property type="entry name" value="HUPs"/>
    <property type="match status" value="2"/>
</dbReference>
<dbReference type="PANTHER" id="PTHR46268:SF25">
    <property type="entry name" value="USPA DOMAIN PROTEIN"/>
    <property type="match status" value="1"/>
</dbReference>
<name>A0A1M5BC84_9BACT</name>
<reference evidence="4" key="1">
    <citation type="submission" date="2016-11" db="EMBL/GenBank/DDBJ databases">
        <authorList>
            <person name="Varghese N."/>
            <person name="Submissions S."/>
        </authorList>
    </citation>
    <scope>NUCLEOTIDE SEQUENCE [LARGE SCALE GENOMIC DNA]</scope>
    <source>
        <strain evidence="4">DSM 9756</strain>
    </source>
</reference>
<evidence type="ECO:0000313" key="4">
    <source>
        <dbReference type="Proteomes" id="UP000184076"/>
    </source>
</evidence>
<comment type="similarity">
    <text evidence="1">Belongs to the universal stress protein A family.</text>
</comment>
<dbReference type="OrthoDB" id="5430193at2"/>
<evidence type="ECO:0000259" key="2">
    <source>
        <dbReference type="Pfam" id="PF00582"/>
    </source>
</evidence>